<name>A0A7R9M7Z7_9ACAR</name>
<dbReference type="EMBL" id="OC922168">
    <property type="protein sequence ID" value="CAD7653972.1"/>
    <property type="molecule type" value="Genomic_DNA"/>
</dbReference>
<sequence>MILVNLKIVAHGRVNSDPGLDCVHLITIWLINSRLHVIVDPGGTSKNFLLLWYMRAPLANGTCSVQLASPIQTRLIRTPDASTPPVEANFKLPVTRSPATVCHIKLIVYVKLYRYIQFGRYKVIFKE</sequence>
<reference evidence="1" key="1">
    <citation type="submission" date="2020-11" db="EMBL/GenBank/DDBJ databases">
        <authorList>
            <person name="Tran Van P."/>
        </authorList>
    </citation>
    <scope>NUCLEOTIDE SEQUENCE</scope>
</reference>
<organism evidence="1">
    <name type="scientific">Oppiella nova</name>
    <dbReference type="NCBI Taxonomy" id="334625"/>
    <lineage>
        <taxon>Eukaryota</taxon>
        <taxon>Metazoa</taxon>
        <taxon>Ecdysozoa</taxon>
        <taxon>Arthropoda</taxon>
        <taxon>Chelicerata</taxon>
        <taxon>Arachnida</taxon>
        <taxon>Acari</taxon>
        <taxon>Acariformes</taxon>
        <taxon>Sarcoptiformes</taxon>
        <taxon>Oribatida</taxon>
        <taxon>Brachypylina</taxon>
        <taxon>Oppioidea</taxon>
        <taxon>Oppiidae</taxon>
        <taxon>Oppiella</taxon>
    </lineage>
</organism>
<proteinExistence type="predicted"/>
<dbReference type="EMBL" id="CAJPVJ010007343">
    <property type="protein sequence ID" value="CAG2171159.1"/>
    <property type="molecule type" value="Genomic_DNA"/>
</dbReference>
<dbReference type="Proteomes" id="UP000728032">
    <property type="component" value="Unassembled WGS sequence"/>
</dbReference>
<gene>
    <name evidence="1" type="ORF">ONB1V03_LOCUS10623</name>
</gene>
<evidence type="ECO:0000313" key="2">
    <source>
        <dbReference type="Proteomes" id="UP000728032"/>
    </source>
</evidence>
<accession>A0A7R9M7Z7</accession>
<evidence type="ECO:0000313" key="1">
    <source>
        <dbReference type="EMBL" id="CAD7653972.1"/>
    </source>
</evidence>
<keyword evidence="2" id="KW-1185">Reference proteome</keyword>
<dbReference type="AlphaFoldDB" id="A0A7R9M7Z7"/>
<protein>
    <submittedName>
        <fullName evidence="1">Uncharacterized protein</fullName>
    </submittedName>
</protein>